<accession>A0A1U9K5F5</accession>
<dbReference type="RefSeq" id="WP_077719069.1">
    <property type="nucleotide sequence ID" value="NZ_CP019699.1"/>
</dbReference>
<dbReference type="GO" id="GO:0055085">
    <property type="term" value="P:transmembrane transport"/>
    <property type="evidence" value="ECO:0007669"/>
    <property type="project" value="TreeGrafter"/>
</dbReference>
<dbReference type="PANTHER" id="PTHR21716">
    <property type="entry name" value="TRANSMEMBRANE PROTEIN"/>
    <property type="match status" value="1"/>
</dbReference>
<evidence type="ECO:0000256" key="3">
    <source>
        <dbReference type="ARBA" id="ARBA00022692"/>
    </source>
</evidence>
<sequence>MKRISERTLLFAALLSLLILANLFLLTELSPLISKVLVFLKAVFFPFFVAMIISYVLNPVVTLLSSRMVPRSVAVFLIYATFLVTTFVILMNIIPLLGKQIQELTEHVPEWNYRVQMWMHSVADGKSALPDSVREGIDKSLDRLEEALSDGIERLFVGLKGTIGHVFMWFLIPFVAFYMLKDFKAIERSTVLFLPKHNRRKWIRLFRDVDEALGSYIRGQLLVCLVVGILAYVGYMLIGLPYALLLASIVGLMNVIPYLGPFIGAAPAVLVGLSESWKLALFVVAVNVVVQILESNVVSPQIVGRTLKLHPLVIILALLIGGQLGGILGLILAVPSFAVLKVLLEHLFIYRFR</sequence>
<dbReference type="EMBL" id="CP019699">
    <property type="protein sequence ID" value="AQS55252.1"/>
    <property type="molecule type" value="Genomic_DNA"/>
</dbReference>
<dbReference type="GO" id="GO:0016020">
    <property type="term" value="C:membrane"/>
    <property type="evidence" value="ECO:0007669"/>
    <property type="project" value="UniProtKB-SubCell"/>
</dbReference>
<dbReference type="STRING" id="1471761.B0W44_05115"/>
<evidence type="ECO:0000256" key="1">
    <source>
        <dbReference type="ARBA" id="ARBA00004141"/>
    </source>
</evidence>
<dbReference type="KEGG" id="ntr:B0W44_05115"/>
<keyword evidence="8" id="KW-1185">Reference proteome</keyword>
<gene>
    <name evidence="7" type="ORF">B0W44_05115</name>
</gene>
<feature type="transmembrane region" description="Helical" evidence="6">
    <location>
        <begin position="221"/>
        <end position="238"/>
    </location>
</feature>
<evidence type="ECO:0000256" key="6">
    <source>
        <dbReference type="SAM" id="Phobius"/>
    </source>
</evidence>
<proteinExistence type="inferred from homology"/>
<keyword evidence="3 6" id="KW-0812">Transmembrane</keyword>
<evidence type="ECO:0000313" key="8">
    <source>
        <dbReference type="Proteomes" id="UP000188603"/>
    </source>
</evidence>
<dbReference type="Pfam" id="PF01594">
    <property type="entry name" value="AI-2E_transport"/>
    <property type="match status" value="1"/>
</dbReference>
<comment type="subcellular location">
    <subcellularLocation>
        <location evidence="1">Membrane</location>
        <topology evidence="1">Multi-pass membrane protein</topology>
    </subcellularLocation>
</comment>
<reference evidence="7 8" key="1">
    <citation type="journal article" date="2015" name="Int. J. Syst. Evol. Microbiol.">
        <title>Novibacillus thermophilus gen. nov., sp. nov., a Gram-staining-negative and moderately thermophilic member of the family Thermoactinomycetaceae.</title>
        <authorList>
            <person name="Yang G."/>
            <person name="Chen J."/>
            <person name="Zhou S."/>
        </authorList>
    </citation>
    <scope>NUCLEOTIDE SEQUENCE [LARGE SCALE GENOMIC DNA]</scope>
    <source>
        <strain evidence="7 8">SG-1</strain>
    </source>
</reference>
<dbReference type="AlphaFoldDB" id="A0A1U9K5F5"/>
<name>A0A1U9K5F5_9BACL</name>
<evidence type="ECO:0000256" key="4">
    <source>
        <dbReference type="ARBA" id="ARBA00022989"/>
    </source>
</evidence>
<organism evidence="7 8">
    <name type="scientific">Novibacillus thermophilus</name>
    <dbReference type="NCBI Taxonomy" id="1471761"/>
    <lineage>
        <taxon>Bacteria</taxon>
        <taxon>Bacillati</taxon>
        <taxon>Bacillota</taxon>
        <taxon>Bacilli</taxon>
        <taxon>Bacillales</taxon>
        <taxon>Thermoactinomycetaceae</taxon>
        <taxon>Novibacillus</taxon>
    </lineage>
</organism>
<evidence type="ECO:0000256" key="2">
    <source>
        <dbReference type="ARBA" id="ARBA00009773"/>
    </source>
</evidence>
<dbReference type="OrthoDB" id="9793390at2"/>
<feature type="transmembrane region" description="Helical" evidence="6">
    <location>
        <begin position="244"/>
        <end position="270"/>
    </location>
</feature>
<feature type="transmembrane region" description="Helical" evidence="6">
    <location>
        <begin position="36"/>
        <end position="61"/>
    </location>
</feature>
<feature type="transmembrane region" description="Helical" evidence="6">
    <location>
        <begin position="277"/>
        <end position="293"/>
    </location>
</feature>
<feature type="transmembrane region" description="Helical" evidence="6">
    <location>
        <begin position="73"/>
        <end position="94"/>
    </location>
</feature>
<comment type="similarity">
    <text evidence="2">Belongs to the autoinducer-2 exporter (AI-2E) (TC 2.A.86) family.</text>
</comment>
<dbReference type="PANTHER" id="PTHR21716:SF15">
    <property type="entry name" value="TRANSPORT PROTEIN YRRI-RELATED"/>
    <property type="match status" value="1"/>
</dbReference>
<keyword evidence="5 6" id="KW-0472">Membrane</keyword>
<evidence type="ECO:0000256" key="5">
    <source>
        <dbReference type="ARBA" id="ARBA00023136"/>
    </source>
</evidence>
<evidence type="ECO:0000313" key="7">
    <source>
        <dbReference type="EMBL" id="AQS55252.1"/>
    </source>
</evidence>
<dbReference type="InterPro" id="IPR002549">
    <property type="entry name" value="AI-2E-like"/>
</dbReference>
<feature type="transmembrane region" description="Helical" evidence="6">
    <location>
        <begin position="313"/>
        <end position="344"/>
    </location>
</feature>
<protein>
    <submittedName>
        <fullName evidence="7">AI-2E family transporter</fullName>
    </submittedName>
</protein>
<feature type="transmembrane region" description="Helical" evidence="6">
    <location>
        <begin position="162"/>
        <end position="180"/>
    </location>
</feature>
<keyword evidence="4 6" id="KW-1133">Transmembrane helix</keyword>
<dbReference type="Proteomes" id="UP000188603">
    <property type="component" value="Chromosome"/>
</dbReference>